<dbReference type="eggNOG" id="COG0209">
    <property type="taxonomic scope" value="Bacteria"/>
</dbReference>
<dbReference type="Gene3D" id="3.20.70.20">
    <property type="match status" value="3"/>
</dbReference>
<keyword evidence="6 13" id="KW-0237">DNA synthesis</keyword>
<evidence type="ECO:0000259" key="16">
    <source>
        <dbReference type="Pfam" id="PF08471"/>
    </source>
</evidence>
<dbReference type="HOGENOM" id="CLU_000404_0_0_5"/>
<feature type="compositionally biased region" description="Acidic residues" evidence="14">
    <location>
        <begin position="929"/>
        <end position="942"/>
    </location>
</feature>
<dbReference type="GO" id="GO:0050897">
    <property type="term" value="F:cobalt ion binding"/>
    <property type="evidence" value="ECO:0007669"/>
    <property type="project" value="InterPro"/>
</dbReference>
<reference evidence="17 18" key="1">
    <citation type="journal article" date="2011" name="J. Bacteriol.">
        <title>Complete genome sequence of Polymorphum gilvum SL003B-26A1T, a crude oil-degrading bacterium from oil-polluted saline soil.</title>
        <authorList>
            <person name="Li S.G."/>
            <person name="Tang Y.Q."/>
            <person name="Nie Y."/>
            <person name="Cai M."/>
            <person name="Wu X.L."/>
        </authorList>
    </citation>
    <scope>NUCLEOTIDE SEQUENCE [LARGE SCALE GENOMIC DNA]</scope>
    <source>
        <strain evidence="18">LMG 25793 / CGMCC 1.9160 / SL003B-26A1</strain>
    </source>
</reference>
<dbReference type="InterPro" id="IPR050862">
    <property type="entry name" value="RdRp_reductase_class-2"/>
</dbReference>
<proteinExistence type="inferred from homology"/>
<evidence type="ECO:0000256" key="14">
    <source>
        <dbReference type="SAM" id="MobiDB-lite"/>
    </source>
</evidence>
<evidence type="ECO:0000256" key="13">
    <source>
        <dbReference type="RuleBase" id="RU364064"/>
    </source>
</evidence>
<organism evidence="17 18">
    <name type="scientific">Polymorphum gilvum (strain LMG 25793 / CGMCC 1.9160 / SL003B-26A1)</name>
    <dbReference type="NCBI Taxonomy" id="991905"/>
    <lineage>
        <taxon>Bacteria</taxon>
        <taxon>Pseudomonadati</taxon>
        <taxon>Pseudomonadota</taxon>
        <taxon>Alphaproteobacteria</taxon>
        <taxon>Rhodobacterales</taxon>
        <taxon>Paracoccaceae</taxon>
        <taxon>Polymorphum</taxon>
    </lineage>
</organism>
<dbReference type="InterPro" id="IPR013344">
    <property type="entry name" value="RNR_NrdJ/NrdZ"/>
</dbReference>
<sequence>MRIDRRFTTEGASPYASISFRRHTTEMRSSDGRLLSRQADIEVPAQFSQIAADILSQKYFRRKGVPAALRRVDEPGVPVWLQRSEPDEDALAALPESARFGGETSARQVFDRLAGAWTYWGWRCGHFDTEGDARTFFDEMRHMLALQMAAPNSPQWFNTGLHWAYGIAGVAQGHWHVDLASGEAVASTSAYERPQVHASIILSVKDDLVGDNGIMDLWVREARLFKYGSGTGTNFSAIRGAGEPLDHGGKSAGLLSFLKVGDAAAGSLRSGGTTRAAAKMVVVDIDHPDIEDFIDWKVKEEEKVAAIVAGSKMAARRLSRILEIVDAVEHHRYRDNAYKRELDRAIEEARAALIPDGYIERVIHFAEQGHGGLEFRTYDVDWDSDAYRTVSGQNANNSVRVPDAFLEAVERGAPWRLVQRTDPRKGREVDARALWHKVAGAAWASADPGVQFDTTINAWHTCPRSGRINGSNSCSEFMFLDDTACPLASLNLMAFRDADGGFRVDDFRHAVRLWTLSLDISISMAQYPSRATARRTARYRPIGLGYANLGGLLMSLGIPYDSDAGRAYCAAVTALLTGWTYRTSAELAAEQGPFEGYRANAAHMLRVIRNHRRAAHGTTQVSAYEGLATPPVPLGASACPDAPLHAAAVEAWDQALALGERHGYRNAQASVIAPTGTIGLVMDCATTGIEPDFALVKFKKLAGGGFFKIINGMVPTALRRLGYAEHEVRDIVAHAVGHGSLELAPFVNRARLAALGMSEAVLDRIEDALKSASHIKDAFGPWIVGDDVLRRELAIPEAALGRARSDLLRQLGFTRAQIEAANAHVCGTMSLEGAPHLRLEHYPVFDCANPCGSKGTRFLPVDSHIRMMAAAQPFVSGAISKTVNMPNKASVEDCKTAYGLSWRLGLKANALYRDGSKLSQPLNLRLREDDDAQEEDAAEGPADESPPFDAPVDIPVQAGTQAAAGTATPRMRRWRMARSLREFARARRADTTERPDPGGSTIGG</sequence>
<dbReference type="SUPFAM" id="SSF51998">
    <property type="entry name" value="PFL-like glycyl radical enzymes"/>
    <property type="match status" value="1"/>
</dbReference>
<dbReference type="NCBIfam" id="TIGR02504">
    <property type="entry name" value="NrdJ_Z"/>
    <property type="match status" value="1"/>
</dbReference>
<dbReference type="GO" id="GO:0031419">
    <property type="term" value="F:cobalamin binding"/>
    <property type="evidence" value="ECO:0007669"/>
    <property type="project" value="UniProtKB-KW"/>
</dbReference>
<dbReference type="EMBL" id="CP002568">
    <property type="protein sequence ID" value="ADZ70795.1"/>
    <property type="molecule type" value="Genomic_DNA"/>
</dbReference>
<dbReference type="InterPro" id="IPR013678">
    <property type="entry name" value="RNR_2_N"/>
</dbReference>
<evidence type="ECO:0000313" key="18">
    <source>
        <dbReference type="Proteomes" id="UP000008130"/>
    </source>
</evidence>
<evidence type="ECO:0000259" key="15">
    <source>
        <dbReference type="Pfam" id="PF02867"/>
    </source>
</evidence>
<dbReference type="PATRIC" id="fig|991905.3.peg.2429"/>
<dbReference type="Pfam" id="PF08471">
    <property type="entry name" value="Ribonuc_red_2_N"/>
    <property type="match status" value="1"/>
</dbReference>
<comment type="catalytic activity">
    <reaction evidence="12 13">
        <text>a 2'-deoxyribonucleoside 5'-diphosphate + [thioredoxin]-disulfide + H2O = a ribonucleoside 5'-diphosphate + [thioredoxin]-dithiol</text>
        <dbReference type="Rhea" id="RHEA:23252"/>
        <dbReference type="Rhea" id="RHEA-COMP:10698"/>
        <dbReference type="Rhea" id="RHEA-COMP:10700"/>
        <dbReference type="ChEBI" id="CHEBI:15377"/>
        <dbReference type="ChEBI" id="CHEBI:29950"/>
        <dbReference type="ChEBI" id="CHEBI:50058"/>
        <dbReference type="ChEBI" id="CHEBI:57930"/>
        <dbReference type="ChEBI" id="CHEBI:73316"/>
        <dbReference type="EC" id="1.17.4.1"/>
    </reaction>
</comment>
<evidence type="ECO:0000256" key="4">
    <source>
        <dbReference type="ARBA" id="ARBA00014409"/>
    </source>
</evidence>
<name>F2J1J4_POLGS</name>
<evidence type="ECO:0000256" key="3">
    <source>
        <dbReference type="ARBA" id="ARBA00012274"/>
    </source>
</evidence>
<evidence type="ECO:0000256" key="7">
    <source>
        <dbReference type="ARBA" id="ARBA00022741"/>
    </source>
</evidence>
<accession>F2J1J4</accession>
<feature type="region of interest" description="Disordered" evidence="14">
    <location>
        <begin position="928"/>
        <end position="1004"/>
    </location>
</feature>
<evidence type="ECO:0000256" key="2">
    <source>
        <dbReference type="ARBA" id="ARBA00007405"/>
    </source>
</evidence>
<protein>
    <recommendedName>
        <fullName evidence="4 13">Vitamin B12-dependent ribonucleotide reductase</fullName>
        <ecNumber evidence="3 13">1.17.4.1</ecNumber>
    </recommendedName>
</protein>
<dbReference type="PANTHER" id="PTHR43371">
    <property type="entry name" value="VITAMIN B12-DEPENDENT RIBONUCLEOTIDE REDUCTASE"/>
    <property type="match status" value="1"/>
</dbReference>
<dbReference type="RefSeq" id="WP_013653110.1">
    <property type="nucleotide sequence ID" value="NC_015259.1"/>
</dbReference>
<keyword evidence="18" id="KW-1185">Reference proteome</keyword>
<dbReference type="InterPro" id="IPR029072">
    <property type="entry name" value="YebC-like"/>
</dbReference>
<evidence type="ECO:0000313" key="17">
    <source>
        <dbReference type="EMBL" id="ADZ70795.1"/>
    </source>
</evidence>
<evidence type="ECO:0000256" key="9">
    <source>
        <dbReference type="ARBA" id="ARBA00023157"/>
    </source>
</evidence>
<gene>
    <name evidence="17" type="ordered locus">SL003B_2370</name>
</gene>
<dbReference type="STRING" id="991905.SL003B_2370"/>
<keyword evidence="7 13" id="KW-0547">Nucleotide-binding</keyword>
<dbReference type="GO" id="GO:0004748">
    <property type="term" value="F:ribonucleoside-diphosphate reductase activity, thioredoxin disulfide as acceptor"/>
    <property type="evidence" value="ECO:0007669"/>
    <property type="project" value="UniProtKB-EC"/>
</dbReference>
<evidence type="ECO:0000256" key="10">
    <source>
        <dbReference type="ARBA" id="ARBA00023285"/>
    </source>
</evidence>
<dbReference type="CDD" id="cd02888">
    <property type="entry name" value="RNR_II_dimer"/>
    <property type="match status" value="1"/>
</dbReference>
<feature type="domain" description="Ribonucleotide reductase class II vitamin B12-dependent N-terminal" evidence="16">
    <location>
        <begin position="22"/>
        <end position="147"/>
    </location>
</feature>
<feature type="compositionally biased region" description="Low complexity" evidence="14">
    <location>
        <begin position="957"/>
        <end position="968"/>
    </location>
</feature>
<evidence type="ECO:0000256" key="5">
    <source>
        <dbReference type="ARBA" id="ARBA00022628"/>
    </source>
</evidence>
<dbReference type="GO" id="GO:0000166">
    <property type="term" value="F:nucleotide binding"/>
    <property type="evidence" value="ECO:0007669"/>
    <property type="project" value="UniProtKB-KW"/>
</dbReference>
<evidence type="ECO:0000256" key="1">
    <source>
        <dbReference type="ARBA" id="ARBA00001922"/>
    </source>
</evidence>
<feature type="domain" description="Ribonucleotide reductase large subunit C-terminal" evidence="15">
    <location>
        <begin position="199"/>
        <end position="744"/>
    </location>
</feature>
<feature type="compositionally biased region" description="Basic and acidic residues" evidence="14">
    <location>
        <begin position="979"/>
        <end position="996"/>
    </location>
</feature>
<evidence type="ECO:0000256" key="11">
    <source>
        <dbReference type="ARBA" id="ARBA00025437"/>
    </source>
</evidence>
<keyword evidence="5 13" id="KW-0846">Cobalamin</keyword>
<dbReference type="AlphaFoldDB" id="F2J1J4"/>
<keyword evidence="8 13" id="KW-0560">Oxidoreductase</keyword>
<comment type="function">
    <text evidence="11 13">Catalyzes the reduction of ribonucleotides to deoxyribonucleotides. May function to provide a pool of deoxyribonucleotide precursors for DNA repair during oxygen limitation and/or for immediate growth after restoration of oxygen.</text>
</comment>
<dbReference type="SUPFAM" id="SSF75625">
    <property type="entry name" value="YebC-like"/>
    <property type="match status" value="1"/>
</dbReference>
<dbReference type="GO" id="GO:0071897">
    <property type="term" value="P:DNA biosynthetic process"/>
    <property type="evidence" value="ECO:0007669"/>
    <property type="project" value="UniProtKB-KW"/>
</dbReference>
<keyword evidence="10 13" id="KW-0170">Cobalt</keyword>
<dbReference type="PRINTS" id="PR01183">
    <property type="entry name" value="RIBORDTASEM1"/>
</dbReference>
<evidence type="ECO:0000256" key="12">
    <source>
        <dbReference type="ARBA" id="ARBA00047754"/>
    </source>
</evidence>
<dbReference type="EC" id="1.17.4.1" evidence="3 13"/>
<dbReference type="Pfam" id="PF02867">
    <property type="entry name" value="Ribonuc_red_lgC"/>
    <property type="match status" value="2"/>
</dbReference>
<keyword evidence="9" id="KW-1015">Disulfide bond</keyword>
<comment type="cofactor">
    <cofactor evidence="1 13">
        <name>adenosylcob(III)alamin</name>
        <dbReference type="ChEBI" id="CHEBI:18408"/>
    </cofactor>
</comment>
<dbReference type="OrthoDB" id="9762933at2"/>
<dbReference type="PANTHER" id="PTHR43371:SF1">
    <property type="entry name" value="RIBONUCLEOSIDE-DIPHOSPHATE REDUCTASE"/>
    <property type="match status" value="1"/>
</dbReference>
<feature type="domain" description="Ribonucleotide reductase large subunit C-terminal" evidence="15">
    <location>
        <begin position="808"/>
        <end position="912"/>
    </location>
</feature>
<evidence type="ECO:0000256" key="6">
    <source>
        <dbReference type="ARBA" id="ARBA00022634"/>
    </source>
</evidence>
<dbReference type="KEGG" id="pgv:SL003B_2370"/>
<dbReference type="Proteomes" id="UP000008130">
    <property type="component" value="Chromosome"/>
</dbReference>
<evidence type="ECO:0000256" key="8">
    <source>
        <dbReference type="ARBA" id="ARBA00023002"/>
    </source>
</evidence>
<comment type="similarity">
    <text evidence="2 13">Belongs to the ribonucleoside diphosphate reductase class-2 family.</text>
</comment>
<dbReference type="InterPro" id="IPR000788">
    <property type="entry name" value="RNR_lg_C"/>
</dbReference>